<evidence type="ECO:0000313" key="2">
    <source>
        <dbReference type="EMBL" id="GAG25904.1"/>
    </source>
</evidence>
<name>X0W4V6_9ZZZZ</name>
<sequence length="242" mass="27051">MTKNLIIVLTFLLAGSVEGLAQSDGSNKLQLLTDGFALAGVDGKLITKEAGQLWFFKLDSDLSEDKNVVKAGSLIELLPSSALEKAIASKKERPGSDYRLWGQVTKYKDKNFIFPRYLLPLSKEQTPSHNSSQERTPVEQPQKLVSKQQSKLAINEPNDMLTMPEEVLDKLKTRKIIRTDRQRKSTPVLKSVSGPINELELERDSILADRTAVLVERSDSRPEFILDAIGRNVPHVSFQLLP</sequence>
<protein>
    <submittedName>
        <fullName evidence="2">Uncharacterized protein</fullName>
    </submittedName>
</protein>
<feature type="compositionally biased region" description="Polar residues" evidence="1">
    <location>
        <begin position="124"/>
        <end position="135"/>
    </location>
</feature>
<feature type="region of interest" description="Disordered" evidence="1">
    <location>
        <begin position="124"/>
        <end position="145"/>
    </location>
</feature>
<gene>
    <name evidence="2" type="ORF">S01H1_59236</name>
</gene>
<feature type="non-terminal residue" evidence="2">
    <location>
        <position position="242"/>
    </location>
</feature>
<dbReference type="EMBL" id="BARS01038736">
    <property type="protein sequence ID" value="GAG25904.1"/>
    <property type="molecule type" value="Genomic_DNA"/>
</dbReference>
<accession>X0W4V6</accession>
<proteinExistence type="predicted"/>
<organism evidence="2">
    <name type="scientific">marine sediment metagenome</name>
    <dbReference type="NCBI Taxonomy" id="412755"/>
    <lineage>
        <taxon>unclassified sequences</taxon>
        <taxon>metagenomes</taxon>
        <taxon>ecological metagenomes</taxon>
    </lineage>
</organism>
<reference evidence="2" key="1">
    <citation type="journal article" date="2014" name="Front. Microbiol.">
        <title>High frequency of phylogenetically diverse reductive dehalogenase-homologous genes in deep subseafloor sedimentary metagenomes.</title>
        <authorList>
            <person name="Kawai M."/>
            <person name="Futagami T."/>
            <person name="Toyoda A."/>
            <person name="Takaki Y."/>
            <person name="Nishi S."/>
            <person name="Hori S."/>
            <person name="Arai W."/>
            <person name="Tsubouchi T."/>
            <person name="Morono Y."/>
            <person name="Uchiyama I."/>
            <person name="Ito T."/>
            <person name="Fujiyama A."/>
            <person name="Inagaki F."/>
            <person name="Takami H."/>
        </authorList>
    </citation>
    <scope>NUCLEOTIDE SEQUENCE</scope>
    <source>
        <strain evidence="2">Expedition CK06-06</strain>
    </source>
</reference>
<comment type="caution">
    <text evidence="2">The sequence shown here is derived from an EMBL/GenBank/DDBJ whole genome shotgun (WGS) entry which is preliminary data.</text>
</comment>
<dbReference type="AlphaFoldDB" id="X0W4V6"/>
<evidence type="ECO:0000256" key="1">
    <source>
        <dbReference type="SAM" id="MobiDB-lite"/>
    </source>
</evidence>